<keyword evidence="1" id="KW-0812">Transmembrane</keyword>
<evidence type="ECO:0000313" key="3">
    <source>
        <dbReference type="Proteomes" id="UP000242875"/>
    </source>
</evidence>
<evidence type="ECO:0000256" key="1">
    <source>
        <dbReference type="SAM" id="Phobius"/>
    </source>
</evidence>
<dbReference type="Gene3D" id="1.10.630.10">
    <property type="entry name" value="Cytochrome P450"/>
    <property type="match status" value="1"/>
</dbReference>
<proteinExistence type="predicted"/>
<comment type="caution">
    <text evidence="2">The sequence shown here is derived from an EMBL/GenBank/DDBJ whole genome shotgun (WGS) entry which is preliminary data.</text>
</comment>
<dbReference type="Proteomes" id="UP000242875">
    <property type="component" value="Unassembled WGS sequence"/>
</dbReference>
<keyword evidence="1" id="KW-1133">Transmembrane helix</keyword>
<dbReference type="GO" id="GO:0004497">
    <property type="term" value="F:monooxygenase activity"/>
    <property type="evidence" value="ECO:0007669"/>
    <property type="project" value="InterPro"/>
</dbReference>
<dbReference type="AlphaFoldDB" id="A0A261XU64"/>
<organism evidence="2 3">
    <name type="scientific">Bifiguratus adelaidae</name>
    <dbReference type="NCBI Taxonomy" id="1938954"/>
    <lineage>
        <taxon>Eukaryota</taxon>
        <taxon>Fungi</taxon>
        <taxon>Fungi incertae sedis</taxon>
        <taxon>Mucoromycota</taxon>
        <taxon>Mucoromycotina</taxon>
        <taxon>Endogonomycetes</taxon>
        <taxon>Endogonales</taxon>
        <taxon>Endogonales incertae sedis</taxon>
        <taxon>Bifiguratus</taxon>
    </lineage>
</organism>
<keyword evidence="1" id="KW-0472">Membrane</keyword>
<dbReference type="GO" id="GO:0016705">
    <property type="term" value="F:oxidoreductase activity, acting on paired donors, with incorporation or reduction of molecular oxygen"/>
    <property type="evidence" value="ECO:0007669"/>
    <property type="project" value="InterPro"/>
</dbReference>
<reference evidence="2 3" key="1">
    <citation type="journal article" date="2017" name="Mycologia">
        <title>Bifiguratus adelaidae, gen. et sp. nov., a new member of Mucoromycotina in endophytic and soil-dwelling habitats.</title>
        <authorList>
            <person name="Torres-Cruz T.J."/>
            <person name="Billingsley Tobias T.L."/>
            <person name="Almatruk M."/>
            <person name="Hesse C."/>
            <person name="Kuske C.R."/>
            <person name="Desiro A."/>
            <person name="Benucci G.M."/>
            <person name="Bonito G."/>
            <person name="Stajich J.E."/>
            <person name="Dunlap C."/>
            <person name="Arnold A.E."/>
            <person name="Porras-Alfaro A."/>
        </authorList>
    </citation>
    <scope>NUCLEOTIDE SEQUENCE [LARGE SCALE GENOMIC DNA]</scope>
    <source>
        <strain evidence="2 3">AZ0501</strain>
    </source>
</reference>
<sequence length="120" mass="13755">MNNLHILASVGMVALTTASIYILHYVNEMKNMKGLPGPPRHPITGNMKDLGQAVGIDDRHIDYYFREQVKLYGNIVWYRLPWPLPSMVVIADVDVATRFMQSDQMHKSSRWSTSIPLRID</sequence>
<dbReference type="GO" id="GO:0005506">
    <property type="term" value="F:iron ion binding"/>
    <property type="evidence" value="ECO:0007669"/>
    <property type="project" value="InterPro"/>
</dbReference>
<name>A0A261XU64_9FUNG</name>
<gene>
    <name evidence="2" type="ORF">BZG36_05363</name>
</gene>
<feature type="transmembrane region" description="Helical" evidence="1">
    <location>
        <begin position="6"/>
        <end position="26"/>
    </location>
</feature>
<dbReference type="GO" id="GO:0020037">
    <property type="term" value="F:heme binding"/>
    <property type="evidence" value="ECO:0007669"/>
    <property type="project" value="InterPro"/>
</dbReference>
<dbReference type="InterPro" id="IPR036396">
    <property type="entry name" value="Cyt_P450_sf"/>
</dbReference>
<evidence type="ECO:0000313" key="2">
    <source>
        <dbReference type="EMBL" id="OZJ01899.1"/>
    </source>
</evidence>
<keyword evidence="3" id="KW-1185">Reference proteome</keyword>
<dbReference type="EMBL" id="MVBO01000220">
    <property type="protein sequence ID" value="OZJ01899.1"/>
    <property type="molecule type" value="Genomic_DNA"/>
</dbReference>
<accession>A0A261XU64</accession>
<protein>
    <submittedName>
        <fullName evidence="2">Uncharacterized protein</fullName>
    </submittedName>
</protein>
<dbReference type="SUPFAM" id="SSF48264">
    <property type="entry name" value="Cytochrome P450"/>
    <property type="match status" value="1"/>
</dbReference>